<dbReference type="EMBL" id="JAINUG010000172">
    <property type="protein sequence ID" value="KAJ8390233.1"/>
    <property type="molecule type" value="Genomic_DNA"/>
</dbReference>
<feature type="compositionally biased region" description="Polar residues" evidence="1">
    <location>
        <begin position="460"/>
        <end position="469"/>
    </location>
</feature>
<evidence type="ECO:0000313" key="3">
    <source>
        <dbReference type="Proteomes" id="UP001221898"/>
    </source>
</evidence>
<sequence length="844" mass="92000">MDVFPSPPERRGLRTAVESPGEGQGQGISIVSTPGVGQAPSENSSSVVGRNSTSQNNATGQRNVKHLKPASSFSSFRKSECTVRNQPPQVRLEETHVCSSQCEADTSQQIIQISVKKHFPLVSKAFKTESSTAELTELKKHPLSPIAGGDSPCAALAGLSHSSRSSAQPVSDLSSEEGDPEAMGRRTSGRRRSRKNSQGDRGSSQDSVPSKAPPEGLGSPEPGSPQDLGEEPTDSPVHVTPVSVAAEDAYAPEGGADSHWRPREGEESPNEKPRPSREVSPDRLERRTETAESKRRSIKFSHTEKVFPKKVFVTSDTSPEGDSSMKEGLKKKLVKNYGTAKKSEMIIPLNLTKEMSEIKPAQTARKVADKISLFEGRATMQTKSYHAAQSVDGPQNPARKFAQKGKVELNTDFPSTGKAGRKPRSTDSESDSDGRQLRKEEQKKTQEPNGSSKQKEHATAQPTSPTASKNKIDVKTGEETERKTREKTASKIGKETERRPGSDLAETVCLNGELNPPLESTKEEALFPTDPVKDTKMISVPVEIKESISSYRSPVNKRLSPPDRFSVGQDAPSSWLDVDSRFSGQKQKSPKSSLIPSTSENNLLDTSDEFEDFIENIKKLGVPFSFPLKKHSDLKVLSPPFALPAIKEDRFEKNFDAKEFQFGLKKPVSQKGQTPGMIMKQRNTVQSPERPKRAGAEGSMLFRSLQRPPRLLRATEEGEKEPEKVTSRLERISILSGLIGSSASKGRPVDPADSTLSSAMPSGEVPEPIHPVPLPHLGWDKDLPNPPPSQGPAPSPPLSSCSDGQQLESLGKYFPQEPWKTQLLPGVDLEALKVRPLIIFSIRS</sequence>
<dbReference type="AlphaFoldDB" id="A0AAD7RTV2"/>
<feature type="compositionally biased region" description="Pro residues" evidence="1">
    <location>
        <begin position="784"/>
        <end position="797"/>
    </location>
</feature>
<evidence type="ECO:0008006" key="4">
    <source>
        <dbReference type="Google" id="ProtNLM"/>
    </source>
</evidence>
<protein>
    <recommendedName>
        <fullName evidence="4">Absent in melanoma 1 protein</fullName>
    </recommendedName>
</protein>
<feature type="compositionally biased region" description="Basic and acidic residues" evidence="1">
    <location>
        <begin position="424"/>
        <end position="446"/>
    </location>
</feature>
<feature type="compositionally biased region" description="Basic and acidic residues" evidence="1">
    <location>
        <begin position="256"/>
        <end position="301"/>
    </location>
</feature>
<feature type="region of interest" description="Disordered" evidence="1">
    <location>
        <begin position="740"/>
        <end position="812"/>
    </location>
</feature>
<feature type="region of interest" description="Disordered" evidence="1">
    <location>
        <begin position="383"/>
        <end position="530"/>
    </location>
</feature>
<feature type="compositionally biased region" description="Polar residues" evidence="1">
    <location>
        <begin position="199"/>
        <end position="208"/>
    </location>
</feature>
<feature type="region of interest" description="Disordered" evidence="1">
    <location>
        <begin position="1"/>
        <end position="88"/>
    </location>
</feature>
<feature type="compositionally biased region" description="Polar residues" evidence="1">
    <location>
        <begin position="582"/>
        <end position="605"/>
    </location>
</feature>
<comment type="caution">
    <text evidence="2">The sequence shown here is derived from an EMBL/GenBank/DDBJ whole genome shotgun (WGS) entry which is preliminary data.</text>
</comment>
<gene>
    <name evidence="2" type="ORF">AAFF_G00109720</name>
</gene>
<feature type="region of interest" description="Disordered" evidence="1">
    <location>
        <begin position="550"/>
        <end position="605"/>
    </location>
</feature>
<feature type="compositionally biased region" description="Polar residues" evidence="1">
    <location>
        <begin position="160"/>
        <end position="173"/>
    </location>
</feature>
<dbReference type="Proteomes" id="UP001221898">
    <property type="component" value="Unassembled WGS sequence"/>
</dbReference>
<feature type="region of interest" description="Disordered" evidence="1">
    <location>
        <begin position="666"/>
        <end position="728"/>
    </location>
</feature>
<evidence type="ECO:0000313" key="2">
    <source>
        <dbReference type="EMBL" id="KAJ8390233.1"/>
    </source>
</evidence>
<feature type="compositionally biased region" description="Polar residues" evidence="1">
    <location>
        <begin position="71"/>
        <end position="88"/>
    </location>
</feature>
<feature type="compositionally biased region" description="Low complexity" evidence="1">
    <location>
        <begin position="213"/>
        <end position="225"/>
    </location>
</feature>
<reference evidence="2" key="1">
    <citation type="journal article" date="2023" name="Science">
        <title>Genome structures resolve the early diversification of teleost fishes.</title>
        <authorList>
            <person name="Parey E."/>
            <person name="Louis A."/>
            <person name="Montfort J."/>
            <person name="Bouchez O."/>
            <person name="Roques C."/>
            <person name="Iampietro C."/>
            <person name="Lluch J."/>
            <person name="Castinel A."/>
            <person name="Donnadieu C."/>
            <person name="Desvignes T."/>
            <person name="Floi Bucao C."/>
            <person name="Jouanno E."/>
            <person name="Wen M."/>
            <person name="Mejri S."/>
            <person name="Dirks R."/>
            <person name="Jansen H."/>
            <person name="Henkel C."/>
            <person name="Chen W.J."/>
            <person name="Zahm M."/>
            <person name="Cabau C."/>
            <person name="Klopp C."/>
            <person name="Thompson A.W."/>
            <person name="Robinson-Rechavi M."/>
            <person name="Braasch I."/>
            <person name="Lecointre G."/>
            <person name="Bobe J."/>
            <person name="Postlethwait J.H."/>
            <person name="Berthelot C."/>
            <person name="Roest Crollius H."/>
            <person name="Guiguen Y."/>
        </authorList>
    </citation>
    <scope>NUCLEOTIDE SEQUENCE</scope>
    <source>
        <strain evidence="2">NC1722</strain>
    </source>
</reference>
<evidence type="ECO:0000256" key="1">
    <source>
        <dbReference type="SAM" id="MobiDB-lite"/>
    </source>
</evidence>
<organism evidence="2 3">
    <name type="scientific">Aldrovandia affinis</name>
    <dbReference type="NCBI Taxonomy" id="143900"/>
    <lineage>
        <taxon>Eukaryota</taxon>
        <taxon>Metazoa</taxon>
        <taxon>Chordata</taxon>
        <taxon>Craniata</taxon>
        <taxon>Vertebrata</taxon>
        <taxon>Euteleostomi</taxon>
        <taxon>Actinopterygii</taxon>
        <taxon>Neopterygii</taxon>
        <taxon>Teleostei</taxon>
        <taxon>Notacanthiformes</taxon>
        <taxon>Halosauridae</taxon>
        <taxon>Aldrovandia</taxon>
    </lineage>
</organism>
<accession>A0AAD7RTV2</accession>
<feature type="region of interest" description="Disordered" evidence="1">
    <location>
        <begin position="140"/>
        <end position="301"/>
    </location>
</feature>
<proteinExistence type="predicted"/>
<feature type="compositionally biased region" description="Basic and acidic residues" evidence="1">
    <location>
        <begin position="470"/>
        <end position="501"/>
    </location>
</feature>
<name>A0AAD7RTV2_9TELE</name>
<feature type="compositionally biased region" description="Polar residues" evidence="1">
    <location>
        <begin position="40"/>
        <end position="62"/>
    </location>
</feature>
<feature type="compositionally biased region" description="Basic and acidic residues" evidence="1">
    <location>
        <begin position="520"/>
        <end position="530"/>
    </location>
</feature>
<feature type="compositionally biased region" description="Basic and acidic residues" evidence="1">
    <location>
        <begin position="713"/>
        <end position="728"/>
    </location>
</feature>
<keyword evidence="3" id="KW-1185">Reference proteome</keyword>